<proteinExistence type="predicted"/>
<protein>
    <submittedName>
        <fullName evidence="1">Bcl-2-related ovarian killer protein -like protein A</fullName>
    </submittedName>
</protein>
<dbReference type="AlphaFoldDB" id="A0A7T8QS99"/>
<gene>
    <name evidence="1" type="ORF">FKW44_005801</name>
</gene>
<name>A0A7T8QS99_CALRO</name>
<feature type="non-terminal residue" evidence="1">
    <location>
        <position position="1"/>
    </location>
</feature>
<accession>A0A7T8QS99</accession>
<sequence>VGTMCIAVDPLLYLGHEKCLSQYPQPLGSTAGSPGLVPFSGSSNFSPLDIPDLAHRRIRRLSKAIHDHGWRTVSVTDIVNQAKSLCSQYIRCRLKRSGLFNRKLGLQRLRSMAMYLG</sequence>
<organism evidence="1 2">
    <name type="scientific">Caligus rogercresseyi</name>
    <name type="common">Sea louse</name>
    <dbReference type="NCBI Taxonomy" id="217165"/>
    <lineage>
        <taxon>Eukaryota</taxon>
        <taxon>Metazoa</taxon>
        <taxon>Ecdysozoa</taxon>
        <taxon>Arthropoda</taxon>
        <taxon>Crustacea</taxon>
        <taxon>Multicrustacea</taxon>
        <taxon>Hexanauplia</taxon>
        <taxon>Copepoda</taxon>
        <taxon>Siphonostomatoida</taxon>
        <taxon>Caligidae</taxon>
        <taxon>Caligus</taxon>
    </lineage>
</organism>
<dbReference type="OrthoDB" id="6021377at2759"/>
<evidence type="ECO:0000313" key="1">
    <source>
        <dbReference type="EMBL" id="QQP53346.1"/>
    </source>
</evidence>
<evidence type="ECO:0000313" key="2">
    <source>
        <dbReference type="Proteomes" id="UP000595437"/>
    </source>
</evidence>
<feature type="non-terminal residue" evidence="1">
    <location>
        <position position="117"/>
    </location>
</feature>
<dbReference type="EMBL" id="CP045893">
    <property type="protein sequence ID" value="QQP53346.1"/>
    <property type="molecule type" value="Genomic_DNA"/>
</dbReference>
<reference evidence="2" key="1">
    <citation type="submission" date="2021-01" db="EMBL/GenBank/DDBJ databases">
        <title>Caligus Genome Assembly.</title>
        <authorList>
            <person name="Gallardo-Escarate C."/>
        </authorList>
    </citation>
    <scope>NUCLEOTIDE SEQUENCE [LARGE SCALE GENOMIC DNA]</scope>
</reference>
<dbReference type="Proteomes" id="UP000595437">
    <property type="component" value="Chromosome 4"/>
</dbReference>
<keyword evidence="2" id="KW-1185">Reference proteome</keyword>